<keyword evidence="1" id="KW-0324">Glycolysis</keyword>
<dbReference type="CDD" id="cd07067">
    <property type="entry name" value="HP_PGM_like"/>
    <property type="match status" value="1"/>
</dbReference>
<dbReference type="Pfam" id="PF00300">
    <property type="entry name" value="His_Phos_1"/>
    <property type="match status" value="1"/>
</dbReference>
<evidence type="ECO:0000256" key="1">
    <source>
        <dbReference type="ARBA" id="ARBA00023152"/>
    </source>
</evidence>
<evidence type="ECO:0000313" key="6">
    <source>
        <dbReference type="Proteomes" id="UP000292734"/>
    </source>
</evidence>
<dbReference type="AlphaFoldDB" id="A0A4Q4J2N5"/>
<dbReference type="GO" id="GO:0005737">
    <property type="term" value="C:cytoplasm"/>
    <property type="evidence" value="ECO:0007669"/>
    <property type="project" value="TreeGrafter"/>
</dbReference>
<evidence type="ECO:0000256" key="2">
    <source>
        <dbReference type="ARBA" id="ARBA00023235"/>
    </source>
</evidence>
<proteinExistence type="predicted"/>
<name>A0A4Q4J2N5_9SPHN</name>
<reference evidence="5 6" key="1">
    <citation type="submission" date="2019-02" db="EMBL/GenBank/DDBJ databases">
        <authorList>
            <person name="Feng G."/>
        </authorList>
    </citation>
    <scope>NUCLEOTIDE SEQUENCE [LARGE SCALE GENOMIC DNA]</scope>
    <source>
        <strain evidence="5 6">DSM 26779</strain>
    </source>
</reference>
<feature type="binding site" evidence="4">
    <location>
        <position position="89"/>
    </location>
    <ligand>
        <name>substrate</name>
    </ligand>
</feature>
<dbReference type="PANTHER" id="PTHR48100">
    <property type="entry name" value="BROAD-SPECIFICITY PHOSPHATASE YOR283W-RELATED"/>
    <property type="match status" value="1"/>
</dbReference>
<dbReference type="RefSeq" id="WP_007685154.1">
    <property type="nucleotide sequence ID" value="NZ_JACBZE010000007.1"/>
</dbReference>
<evidence type="ECO:0000256" key="3">
    <source>
        <dbReference type="PIRSR" id="PIRSR613078-1"/>
    </source>
</evidence>
<dbReference type="Proteomes" id="UP000292734">
    <property type="component" value="Unassembled WGS sequence"/>
</dbReference>
<dbReference type="InterPro" id="IPR013078">
    <property type="entry name" value="His_Pase_superF_clade-1"/>
</dbReference>
<evidence type="ECO:0000313" key="5">
    <source>
        <dbReference type="EMBL" id="RYM00115.1"/>
    </source>
</evidence>
<dbReference type="GO" id="GO:0016791">
    <property type="term" value="F:phosphatase activity"/>
    <property type="evidence" value="ECO:0007669"/>
    <property type="project" value="TreeGrafter"/>
</dbReference>
<dbReference type="PANTHER" id="PTHR48100:SF1">
    <property type="entry name" value="HISTIDINE PHOSPHATASE FAMILY PROTEIN-RELATED"/>
    <property type="match status" value="1"/>
</dbReference>
<comment type="caution">
    <text evidence="5">The sequence shown here is derived from an EMBL/GenBank/DDBJ whole genome shotgun (WGS) entry which is preliminary data.</text>
</comment>
<keyword evidence="2" id="KW-0413">Isomerase</keyword>
<protein>
    <submittedName>
        <fullName evidence="5">Histidine phosphatase family protein</fullName>
    </submittedName>
</protein>
<dbReference type="EMBL" id="SEOM01000006">
    <property type="protein sequence ID" value="RYM00115.1"/>
    <property type="molecule type" value="Genomic_DNA"/>
</dbReference>
<feature type="binding site" evidence="4">
    <location>
        <begin position="23"/>
        <end position="30"/>
    </location>
    <ligand>
        <name>substrate</name>
    </ligand>
</feature>
<gene>
    <name evidence="5" type="ORF">EWH08_15110</name>
</gene>
<dbReference type="InterPro" id="IPR001345">
    <property type="entry name" value="PG/BPGM_mutase_AS"/>
</dbReference>
<feature type="active site" description="Tele-phosphohistidine intermediate" evidence="3">
    <location>
        <position position="24"/>
    </location>
</feature>
<organism evidence="5 6">
    <name type="scientific">Sphingobium indicum</name>
    <dbReference type="NCBI Taxonomy" id="332055"/>
    <lineage>
        <taxon>Bacteria</taxon>
        <taxon>Pseudomonadati</taxon>
        <taxon>Pseudomonadota</taxon>
        <taxon>Alphaproteobacteria</taxon>
        <taxon>Sphingomonadales</taxon>
        <taxon>Sphingomonadaceae</taxon>
        <taxon>Sphingobium</taxon>
    </lineage>
</organism>
<sequence>MPAFEENALSGSGRWPNQLIIVRHGQSAGNVARDAAHEAEEDRILLSIRDADVPLSDLGREQAAALGHWFAEQPEEDRPEVILSSPYLRACQTADIFRNVGGAPRDVPICFDERLREKEFGILDGLTNTGIRNLQPEQAALRQLLGKFYHRSPGGESWCDVILRLRSVMDTISLHYAGKRVMIFSHQVVVLCLRYIIENLGEQEILAIDAEGDVANCAITDYRFDAKAGKLVLQSYNVTAPMEEEATPVTKAPDRIAGARG</sequence>
<accession>A0A4Q4J2N5</accession>
<evidence type="ECO:0000256" key="4">
    <source>
        <dbReference type="PIRSR" id="PIRSR613078-2"/>
    </source>
</evidence>
<feature type="active site" description="Proton donor/acceptor" evidence="3">
    <location>
        <position position="117"/>
    </location>
</feature>
<dbReference type="SMART" id="SM00855">
    <property type="entry name" value="PGAM"/>
    <property type="match status" value="1"/>
</dbReference>
<dbReference type="PROSITE" id="PS00175">
    <property type="entry name" value="PG_MUTASE"/>
    <property type="match status" value="1"/>
</dbReference>
<dbReference type="SUPFAM" id="SSF53254">
    <property type="entry name" value="Phosphoglycerate mutase-like"/>
    <property type="match status" value="1"/>
</dbReference>
<dbReference type="InterPro" id="IPR050275">
    <property type="entry name" value="PGM_Phosphatase"/>
</dbReference>
<dbReference type="InterPro" id="IPR029033">
    <property type="entry name" value="His_PPase_superfam"/>
</dbReference>
<dbReference type="Gene3D" id="3.40.50.1240">
    <property type="entry name" value="Phosphoglycerate mutase-like"/>
    <property type="match status" value="1"/>
</dbReference>